<evidence type="ECO:0000313" key="2">
    <source>
        <dbReference type="EMBL" id="MRZ55262.1"/>
    </source>
</evidence>
<dbReference type="Gene3D" id="3.20.20.510">
    <property type="entry name" value="Uncharacterised protein PF12979, DUF3863"/>
    <property type="match status" value="1"/>
</dbReference>
<dbReference type="EMBL" id="WKNE01000007">
    <property type="protein sequence ID" value="MRZ55262.1"/>
    <property type="molecule type" value="Genomic_DNA"/>
</dbReference>
<protein>
    <submittedName>
        <fullName evidence="2">Uncharacterized protein</fullName>
    </submittedName>
</protein>
<feature type="signal peptide" evidence="1">
    <location>
        <begin position="1"/>
        <end position="30"/>
    </location>
</feature>
<evidence type="ECO:0000313" key="3">
    <source>
        <dbReference type="Proteomes" id="UP000432516"/>
    </source>
</evidence>
<accession>A0A6I2NS18</accession>
<comment type="caution">
    <text evidence="2">The sequence shown here is derived from an EMBL/GenBank/DDBJ whole genome shotgun (WGS) entry which is preliminary data.</text>
</comment>
<organism evidence="2 3">
    <name type="scientific">Parabacteroides distasonis</name>
    <dbReference type="NCBI Taxonomy" id="823"/>
    <lineage>
        <taxon>Bacteria</taxon>
        <taxon>Pseudomonadati</taxon>
        <taxon>Bacteroidota</taxon>
        <taxon>Bacteroidia</taxon>
        <taxon>Bacteroidales</taxon>
        <taxon>Tannerellaceae</taxon>
        <taxon>Parabacteroides</taxon>
    </lineage>
</organism>
<feature type="chain" id="PRO_5030154345" evidence="1">
    <location>
        <begin position="31"/>
        <end position="573"/>
    </location>
</feature>
<dbReference type="AlphaFoldDB" id="A0A6I2NS18"/>
<name>A0A6I2NS18_PARDI</name>
<sequence>MNLKLNRMSFIKKIGLVCFIVFCCAGCRSAGEKPVESAAAPRIINIINFIRQTDYRVENADSLLYETVCEQVKLVNKYDLPATFLLQYDALINPLYQDLLKSKLNDHSEIGAWWELTQPQIEAAGIKWRGEHSWVSHANIAFSTGYTKEERERLVDVYMAKFKEIFGTYPKSVGSWFIDAHTLGYMYDKYKIVASCNCKDQVGTDGYTLWGGYWNQAYYPSRVNAYMPAQTEEGQIPVPIFRMLGSDPIYQYDDGLGQERQGVISLEPVYEKAGMDRRWVDYFLESIVDQPCLAFNYAQAGQENSFTWSNMSKGLEMQIPILDSLRKENKIRVETLGESGAWFKDCFKVTPATAVTTLTDVRGEGNKTVWFNSRYYRANLLWEKGTFRFRDIHLFDESYKSAYLEKPGDGNQFLFYTLPVVDGFMWSEGLDRAGLRIVRLDKDGDKEELTLDHPVVTEIGKDTLVVSAEDLKGHAFKITFYETRFEVAALSKEADFSWALELKAAAGKELPFTVIEDKAVNASFDGFNYVITCEKGHIRKPESGSDYVFRIFPSDQEIVIDCTNMRLNCTHEK</sequence>
<proteinExistence type="predicted"/>
<evidence type="ECO:0000256" key="1">
    <source>
        <dbReference type="SAM" id="SignalP"/>
    </source>
</evidence>
<reference evidence="2 3" key="1">
    <citation type="journal article" date="2019" name="Nat. Med.">
        <title>A library of human gut bacterial isolates paired with longitudinal multiomics data enables mechanistic microbiome research.</title>
        <authorList>
            <person name="Poyet M."/>
            <person name="Groussin M."/>
            <person name="Gibbons S.M."/>
            <person name="Avila-Pacheco J."/>
            <person name="Jiang X."/>
            <person name="Kearney S.M."/>
            <person name="Perrotta A.R."/>
            <person name="Berdy B."/>
            <person name="Zhao S."/>
            <person name="Lieberman T.D."/>
            <person name="Swanson P.K."/>
            <person name="Smith M."/>
            <person name="Roesemann S."/>
            <person name="Alexander J.E."/>
            <person name="Rich S.A."/>
            <person name="Livny J."/>
            <person name="Vlamakis H."/>
            <person name="Clish C."/>
            <person name="Bullock K."/>
            <person name="Deik A."/>
            <person name="Scott J."/>
            <person name="Pierce K.A."/>
            <person name="Xavier R.J."/>
            <person name="Alm E.J."/>
        </authorList>
    </citation>
    <scope>NUCLEOTIDE SEQUENCE [LARGE SCALE GENOMIC DNA]</scope>
    <source>
        <strain evidence="2 3">BIOML-A2</strain>
    </source>
</reference>
<dbReference type="Proteomes" id="UP000432516">
    <property type="component" value="Unassembled WGS sequence"/>
</dbReference>
<gene>
    <name evidence="2" type="ORF">GKD68_10920</name>
</gene>
<keyword evidence="1" id="KW-0732">Signal</keyword>